<keyword evidence="10" id="KW-1185">Reference proteome</keyword>
<dbReference type="GO" id="GO:0031261">
    <property type="term" value="C:DNA replication preinitiation complex"/>
    <property type="evidence" value="ECO:0007669"/>
    <property type="project" value="TreeGrafter"/>
</dbReference>
<dbReference type="EMBL" id="CACVBS010000053">
    <property type="protein sequence ID" value="CAA7266184.1"/>
    <property type="molecule type" value="Genomic_DNA"/>
</dbReference>
<gene>
    <name evidence="9" type="ORF">AAE3_LOCUS8431</name>
</gene>
<evidence type="ECO:0008006" key="11">
    <source>
        <dbReference type="Google" id="ProtNLM"/>
    </source>
</evidence>
<dbReference type="OrthoDB" id="10265211at2759"/>
<evidence type="ECO:0000256" key="3">
    <source>
        <dbReference type="ARBA" id="ARBA00022705"/>
    </source>
</evidence>
<evidence type="ECO:0000256" key="1">
    <source>
        <dbReference type="ARBA" id="ARBA00004123"/>
    </source>
</evidence>
<evidence type="ECO:0000256" key="4">
    <source>
        <dbReference type="ARBA" id="ARBA00023125"/>
    </source>
</evidence>
<evidence type="ECO:0000256" key="5">
    <source>
        <dbReference type="ARBA" id="ARBA00023242"/>
    </source>
</evidence>
<name>A0A8S0VXJ8_CYCAE</name>
<dbReference type="AlphaFoldDB" id="A0A8S0VXJ8"/>
<dbReference type="Proteomes" id="UP000467700">
    <property type="component" value="Unassembled WGS sequence"/>
</dbReference>
<feature type="domain" description="Origin recognition complex subunit 3 winged helix C-terminal" evidence="8">
    <location>
        <begin position="565"/>
        <end position="711"/>
    </location>
</feature>
<keyword evidence="3" id="KW-0235">DNA replication</keyword>
<accession>A0A8S0VXJ8</accession>
<dbReference type="InterPro" id="IPR040855">
    <property type="entry name" value="ORC_WH_C"/>
</dbReference>
<dbReference type="GO" id="GO:0005664">
    <property type="term" value="C:nuclear origin of replication recognition complex"/>
    <property type="evidence" value="ECO:0007669"/>
    <property type="project" value="InterPro"/>
</dbReference>
<feature type="region of interest" description="Disordered" evidence="6">
    <location>
        <begin position="640"/>
        <end position="668"/>
    </location>
</feature>
<comment type="subcellular location">
    <subcellularLocation>
        <location evidence="1">Nucleus</location>
    </subcellularLocation>
</comment>
<dbReference type="CDD" id="cd20704">
    <property type="entry name" value="Orc3"/>
    <property type="match status" value="1"/>
</dbReference>
<protein>
    <recommendedName>
        <fullName evidence="11">Origin recognition complex subunit 3</fullName>
    </recommendedName>
</protein>
<dbReference type="Pfam" id="PF07034">
    <property type="entry name" value="ORC3_N"/>
    <property type="match status" value="1"/>
</dbReference>
<comment type="caution">
    <text evidence="9">The sequence shown here is derived from an EMBL/GenBank/DDBJ whole genome shotgun (WGS) entry which is preliminary data.</text>
</comment>
<comment type="similarity">
    <text evidence="2">Belongs to the ORC3 family.</text>
</comment>
<evidence type="ECO:0000259" key="8">
    <source>
        <dbReference type="Pfam" id="PF18137"/>
    </source>
</evidence>
<sequence length="717" mass="81169">MLDVASNLDDISKTTFCIPYRPQEGSDPIEKLKRFIPPTSSSQDYDLENGLELRFEAYRVAWKKCLDRMQGIIRDLQRSTVKAVVQEVRSSYTNILPGLPHPELPVISVINPGLGTSFMENITTELEANNSEVDLPTSVGSSVIHLYPPDLPNLSTGMRAIISGFIEKDERENVKRNSGASMASYNILYLAAWYKSWAKSGGVPQPNLVVVLHDFEQFDPLVMQDVFHICSTQVPLVPLIFLLSMTSPSSNYLNTTYSRSTLSLLRLRTFSAPSGIHILQELVVKTFFHIDFEPDIMIGPAILEYLQDYFTRYNSSTDAVLTLLQLVHLHHFTTDPFSVLVHQSPSAGVLSQISSKPFLEMLKARIALLLDDNDDAMNVEDWQSLATASVVTTIDEARSEFYLRARNIRKAFGVMLRIQTVLESNGHKGLEWTLNAENSGRVCNVLLDILRGQLSRDVKRLGLIIKKLSYDELRAVVNSVHRYVFTMPPQACSEEPEARAHIAYYYSQLPDGPHVSTPEIAAHFSNWITKYLGDKLLPLDDVDLWDVWYAGITPFPSELINPSIRASIIAGLLRPHEFLEDLEIRVVRQRPIPKALWELPDTSILFKRYLDSGKMVNVYDWYEAFKSVLDTQRTQLLEAAAMSSGTPSSSPRKRGRKPKNQQPLLDTTEVEEEKWGIETQARFIRALHELDYLGFIKHTGRKADHVLRTVFDVDDAE</sequence>
<evidence type="ECO:0000313" key="9">
    <source>
        <dbReference type="EMBL" id="CAA7266184.1"/>
    </source>
</evidence>
<evidence type="ECO:0000256" key="2">
    <source>
        <dbReference type="ARBA" id="ARBA00010977"/>
    </source>
</evidence>
<keyword evidence="4" id="KW-0238">DNA-binding</keyword>
<dbReference type="GO" id="GO:0003688">
    <property type="term" value="F:DNA replication origin binding"/>
    <property type="evidence" value="ECO:0007669"/>
    <property type="project" value="TreeGrafter"/>
</dbReference>
<dbReference type="InterPro" id="IPR020795">
    <property type="entry name" value="ORC3"/>
</dbReference>
<dbReference type="GO" id="GO:0005656">
    <property type="term" value="C:nuclear pre-replicative complex"/>
    <property type="evidence" value="ECO:0007669"/>
    <property type="project" value="TreeGrafter"/>
</dbReference>
<dbReference type="PANTHER" id="PTHR12748:SF0">
    <property type="entry name" value="ORIGIN RECOGNITION COMPLEX SUBUNIT 3"/>
    <property type="match status" value="1"/>
</dbReference>
<reference evidence="9 10" key="1">
    <citation type="submission" date="2020-01" db="EMBL/GenBank/DDBJ databases">
        <authorList>
            <person name="Gupta K D."/>
        </authorList>
    </citation>
    <scope>NUCLEOTIDE SEQUENCE [LARGE SCALE GENOMIC DNA]</scope>
</reference>
<feature type="domain" description="Origin recognition complex subunit 3 N-terminal" evidence="7">
    <location>
        <begin position="9"/>
        <end position="340"/>
    </location>
</feature>
<organism evidence="9 10">
    <name type="scientific">Cyclocybe aegerita</name>
    <name type="common">Black poplar mushroom</name>
    <name type="synonym">Agrocybe aegerita</name>
    <dbReference type="NCBI Taxonomy" id="1973307"/>
    <lineage>
        <taxon>Eukaryota</taxon>
        <taxon>Fungi</taxon>
        <taxon>Dikarya</taxon>
        <taxon>Basidiomycota</taxon>
        <taxon>Agaricomycotina</taxon>
        <taxon>Agaricomycetes</taxon>
        <taxon>Agaricomycetidae</taxon>
        <taxon>Agaricales</taxon>
        <taxon>Agaricineae</taxon>
        <taxon>Bolbitiaceae</taxon>
        <taxon>Cyclocybe</taxon>
    </lineage>
</organism>
<evidence type="ECO:0000256" key="6">
    <source>
        <dbReference type="SAM" id="MobiDB-lite"/>
    </source>
</evidence>
<proteinExistence type="inferred from homology"/>
<keyword evidence="5" id="KW-0539">Nucleus</keyword>
<dbReference type="Pfam" id="PF18137">
    <property type="entry name" value="WHD_ORC"/>
    <property type="match status" value="1"/>
</dbReference>
<dbReference type="PANTHER" id="PTHR12748">
    <property type="entry name" value="ORIGIN RECOGNITION COMPLEX SUBUNIT 3"/>
    <property type="match status" value="1"/>
</dbReference>
<dbReference type="GO" id="GO:0006270">
    <property type="term" value="P:DNA replication initiation"/>
    <property type="evidence" value="ECO:0007669"/>
    <property type="project" value="TreeGrafter"/>
</dbReference>
<evidence type="ECO:0000259" key="7">
    <source>
        <dbReference type="Pfam" id="PF07034"/>
    </source>
</evidence>
<evidence type="ECO:0000313" key="10">
    <source>
        <dbReference type="Proteomes" id="UP000467700"/>
    </source>
</evidence>
<dbReference type="InterPro" id="IPR045667">
    <property type="entry name" value="ORC3_N"/>
</dbReference>